<evidence type="ECO:0000313" key="1">
    <source>
        <dbReference type="EMBL" id="GAA4300481.1"/>
    </source>
</evidence>
<sequence length="152" mass="17474">MPSLSFGQVVFPEVKVGAVNYKYLSSVENKEVAEPVRRLQTEAAEFNVKDPRYYVDDYNTYYVTFELPEGKILAAYDSDGRLLRTAEKFKNTVLPKAVGQSVVTKYPGWRVAEDVYLVNFHDRKGTTKTYKLLLENGDKRMKVKMNEKGELM</sequence>
<dbReference type="SUPFAM" id="SSF160574">
    <property type="entry name" value="BT0923-like"/>
    <property type="match status" value="1"/>
</dbReference>
<dbReference type="Gene3D" id="3.10.450.360">
    <property type="match status" value="1"/>
</dbReference>
<name>A0ABP8FD94_9BACT</name>
<dbReference type="Proteomes" id="UP001501844">
    <property type="component" value="Unassembled WGS sequence"/>
</dbReference>
<dbReference type="EMBL" id="BAABGX010000001">
    <property type="protein sequence ID" value="GAA4300481.1"/>
    <property type="molecule type" value="Genomic_DNA"/>
</dbReference>
<evidence type="ECO:0008006" key="3">
    <source>
        <dbReference type="Google" id="ProtNLM"/>
    </source>
</evidence>
<gene>
    <name evidence="1" type="ORF">GCM10023183_10750</name>
</gene>
<protein>
    <recommendedName>
        <fullName evidence="3">Nicotinate-nucleotide adenylyltransferase</fullName>
    </recommendedName>
</protein>
<proteinExistence type="predicted"/>
<keyword evidence="2" id="KW-1185">Reference proteome</keyword>
<comment type="caution">
    <text evidence="1">The sequence shown here is derived from an EMBL/GenBank/DDBJ whole genome shotgun (WGS) entry which is preliminary data.</text>
</comment>
<reference evidence="2" key="1">
    <citation type="journal article" date="2019" name="Int. J. Syst. Evol. Microbiol.">
        <title>The Global Catalogue of Microorganisms (GCM) 10K type strain sequencing project: providing services to taxonomists for standard genome sequencing and annotation.</title>
        <authorList>
            <consortium name="The Broad Institute Genomics Platform"/>
            <consortium name="The Broad Institute Genome Sequencing Center for Infectious Disease"/>
            <person name="Wu L."/>
            <person name="Ma J."/>
        </authorList>
    </citation>
    <scope>NUCLEOTIDE SEQUENCE [LARGE SCALE GENOMIC DNA]</scope>
    <source>
        <strain evidence="2">JCM 17917</strain>
    </source>
</reference>
<accession>A0ABP8FD94</accession>
<organism evidence="1 2">
    <name type="scientific">Nibribacter koreensis</name>
    <dbReference type="NCBI Taxonomy" id="1084519"/>
    <lineage>
        <taxon>Bacteria</taxon>
        <taxon>Pseudomonadati</taxon>
        <taxon>Bacteroidota</taxon>
        <taxon>Cytophagia</taxon>
        <taxon>Cytophagales</taxon>
        <taxon>Hymenobacteraceae</taxon>
        <taxon>Nibribacter</taxon>
    </lineage>
</organism>
<evidence type="ECO:0000313" key="2">
    <source>
        <dbReference type="Proteomes" id="UP001501844"/>
    </source>
</evidence>